<evidence type="ECO:0000313" key="6">
    <source>
        <dbReference type="Proteomes" id="UP000017836"/>
    </source>
</evidence>
<dbReference type="PROSITE" id="PS51471">
    <property type="entry name" value="FE2OG_OXY"/>
    <property type="match status" value="1"/>
</dbReference>
<name>U5D7F5_AMBTC</name>
<keyword evidence="1 3" id="KW-0479">Metal-binding</keyword>
<dbReference type="Pfam" id="PF03171">
    <property type="entry name" value="2OG-FeII_Oxy"/>
    <property type="match status" value="1"/>
</dbReference>
<evidence type="ECO:0000256" key="3">
    <source>
        <dbReference type="RuleBase" id="RU003682"/>
    </source>
</evidence>
<proteinExistence type="inferred from homology"/>
<dbReference type="Pfam" id="PF14226">
    <property type="entry name" value="DIOX_N"/>
    <property type="match status" value="1"/>
</dbReference>
<dbReference type="Gene3D" id="2.60.120.330">
    <property type="entry name" value="B-lactam Antibiotic, Isopenicillin N Synthase, Chain"/>
    <property type="match status" value="2"/>
</dbReference>
<dbReference type="GO" id="GO:0016491">
    <property type="term" value="F:oxidoreductase activity"/>
    <property type="evidence" value="ECO:0007669"/>
    <property type="project" value="UniProtKB-KW"/>
</dbReference>
<dbReference type="InterPro" id="IPR026992">
    <property type="entry name" value="DIOX_N"/>
</dbReference>
<dbReference type="AlphaFoldDB" id="U5D7F5"/>
<dbReference type="InterPro" id="IPR050231">
    <property type="entry name" value="Iron_ascorbate_oxido_reductase"/>
</dbReference>
<dbReference type="InterPro" id="IPR027443">
    <property type="entry name" value="IPNS-like_sf"/>
</dbReference>
<dbReference type="Proteomes" id="UP000017836">
    <property type="component" value="Unassembled WGS sequence"/>
</dbReference>
<keyword evidence="2 3" id="KW-0408">Iron</keyword>
<organism evidence="5 6">
    <name type="scientific">Amborella trichopoda</name>
    <dbReference type="NCBI Taxonomy" id="13333"/>
    <lineage>
        <taxon>Eukaryota</taxon>
        <taxon>Viridiplantae</taxon>
        <taxon>Streptophyta</taxon>
        <taxon>Embryophyta</taxon>
        <taxon>Tracheophyta</taxon>
        <taxon>Spermatophyta</taxon>
        <taxon>Magnoliopsida</taxon>
        <taxon>Amborellales</taxon>
        <taxon>Amborellaceae</taxon>
        <taxon>Amborella</taxon>
    </lineage>
</organism>
<dbReference type="EMBL" id="KI392192">
    <property type="protein sequence ID" value="ERN18399.1"/>
    <property type="molecule type" value="Genomic_DNA"/>
</dbReference>
<feature type="domain" description="Fe2OG dioxygenase" evidence="4">
    <location>
        <begin position="203"/>
        <end position="304"/>
    </location>
</feature>
<evidence type="ECO:0000313" key="5">
    <source>
        <dbReference type="EMBL" id="ERN18399.1"/>
    </source>
</evidence>
<protein>
    <recommendedName>
        <fullName evidence="4">Fe2OG dioxygenase domain-containing protein</fullName>
    </recommendedName>
</protein>
<dbReference type="InterPro" id="IPR044861">
    <property type="entry name" value="IPNS-like_FE2OG_OXY"/>
</dbReference>
<evidence type="ECO:0000256" key="1">
    <source>
        <dbReference type="ARBA" id="ARBA00022723"/>
    </source>
</evidence>
<gene>
    <name evidence="5" type="ORF">AMTR_s00193p00019480</name>
</gene>
<evidence type="ECO:0000256" key="2">
    <source>
        <dbReference type="ARBA" id="ARBA00023004"/>
    </source>
</evidence>
<dbReference type="HOGENOM" id="CLU_010119_16_3_1"/>
<evidence type="ECO:0000259" key="4">
    <source>
        <dbReference type="PROSITE" id="PS51471"/>
    </source>
</evidence>
<reference evidence="6" key="1">
    <citation type="journal article" date="2013" name="Science">
        <title>The Amborella genome and the evolution of flowering plants.</title>
        <authorList>
            <consortium name="Amborella Genome Project"/>
        </authorList>
    </citation>
    <scope>NUCLEOTIDE SEQUENCE [LARGE SCALE GENOMIC DNA]</scope>
</reference>
<keyword evidence="6" id="KW-1185">Reference proteome</keyword>
<sequence length="402" mass="45904">MAPSIDAALIQPVEARPSIGSIIYLENAPIIDLAPLQLAFSDQNSSKEEAMASIAKQVHNAMKEWAFFVVINHGVSPDLWSNLKKAMAGFSALPYEEKKKVGRDISNPWGYNDKDHTKNVRDWVEVFDFMAETEELEIPENMEPDCKETKIIRNLWPEKPEDYKQICQDFAQGTLKLLYQLMELISLSLGLPSDRLHRYFEKSTCYVRTNHYAPCSIPELALGKGPHRDPTAFTLLTTDEVSGFEVQRRSDSQWLRLRPIPNSYIIVGGDVVQVWSNDIYDSVTHRVVLDSHVERFSAILAAVPSYHAIVKPLEELVWSNDIYDSVTHRVVLDSHVERFSAILAAVPSYHAIVKPLEELVDEKNTANYGEYKWGEYLMSRRFSNFKKLDKPVIEVAEFKKSK</sequence>
<accession>U5D7F5</accession>
<comment type="similarity">
    <text evidence="3">Belongs to the iron/ascorbate-dependent oxidoreductase family.</text>
</comment>
<dbReference type="eggNOG" id="KOG0143">
    <property type="taxonomic scope" value="Eukaryota"/>
</dbReference>
<keyword evidence="3" id="KW-0560">Oxidoreductase</keyword>
<dbReference type="SUPFAM" id="SSF51197">
    <property type="entry name" value="Clavaminate synthase-like"/>
    <property type="match status" value="2"/>
</dbReference>
<dbReference type="GO" id="GO:0046872">
    <property type="term" value="F:metal ion binding"/>
    <property type="evidence" value="ECO:0007669"/>
    <property type="project" value="UniProtKB-KW"/>
</dbReference>
<dbReference type="InterPro" id="IPR005123">
    <property type="entry name" value="Oxoglu/Fe-dep_dioxygenase_dom"/>
</dbReference>
<dbReference type="FunFam" id="2.60.120.330:FF:000012">
    <property type="entry name" value="Gibberellin 20 oxidase 1"/>
    <property type="match status" value="1"/>
</dbReference>
<dbReference type="PANTHER" id="PTHR47990">
    <property type="entry name" value="2-OXOGLUTARATE (2OG) AND FE(II)-DEPENDENT OXYGENASE SUPERFAMILY PROTEIN-RELATED"/>
    <property type="match status" value="1"/>
</dbReference>
<dbReference type="Gramene" id="ERN18399">
    <property type="protein sequence ID" value="ERN18399"/>
    <property type="gene ID" value="AMTR_s00193p00019480"/>
</dbReference>